<sequence>MSKQNDYEQIDNVEEEEMLTQIDPNDKRKMVNVAFRMPTGGTTKSRFEVTCTVKDLFVFLEENHLKRKDVEILHPLKRVPLKDERVKLEEFYPSILFHVVMKKKLGEVKEAKPHQSQQQPPARYLSGERYVDPTQTIQAPVQIQQEQMYQQQPQQRQQHVQPEPPPKNKFLRFMKGFFTGK</sequence>
<reference evidence="2 3" key="1">
    <citation type="submission" date="2012-10" db="EMBL/GenBank/DDBJ databases">
        <authorList>
            <person name="Zafar N."/>
            <person name="Inman J."/>
            <person name="Hall N."/>
            <person name="Lorenzi H."/>
            <person name="Caler E."/>
        </authorList>
    </citation>
    <scope>NUCLEOTIDE SEQUENCE [LARGE SCALE GENOMIC DNA]</scope>
    <source>
        <strain evidence="2 3">IP1</strain>
    </source>
</reference>
<gene>
    <name evidence="2" type="ORF">EIN_251140</name>
</gene>
<feature type="region of interest" description="Disordered" evidence="1">
    <location>
        <begin position="142"/>
        <end position="168"/>
    </location>
</feature>
<evidence type="ECO:0000313" key="2">
    <source>
        <dbReference type="EMBL" id="ELP94970.1"/>
    </source>
</evidence>
<dbReference type="Proteomes" id="UP000014680">
    <property type="component" value="Unassembled WGS sequence"/>
</dbReference>
<dbReference type="GeneID" id="14893968"/>
<accession>A0A0A1UEG3</accession>
<dbReference type="AlphaFoldDB" id="A0A0A1UEG3"/>
<organism evidence="2 3">
    <name type="scientific">Entamoeba invadens IP1</name>
    <dbReference type="NCBI Taxonomy" id="370355"/>
    <lineage>
        <taxon>Eukaryota</taxon>
        <taxon>Amoebozoa</taxon>
        <taxon>Evosea</taxon>
        <taxon>Archamoebae</taxon>
        <taxon>Mastigamoebida</taxon>
        <taxon>Entamoebidae</taxon>
        <taxon>Entamoeba</taxon>
    </lineage>
</organism>
<keyword evidence="3" id="KW-1185">Reference proteome</keyword>
<evidence type="ECO:0008006" key="4">
    <source>
        <dbReference type="Google" id="ProtNLM"/>
    </source>
</evidence>
<feature type="compositionally biased region" description="Low complexity" evidence="1">
    <location>
        <begin position="142"/>
        <end position="161"/>
    </location>
</feature>
<dbReference type="Gene3D" id="3.10.20.90">
    <property type="entry name" value="Phosphatidylinositol 3-kinase Catalytic Subunit, Chain A, domain 1"/>
    <property type="match status" value="1"/>
</dbReference>
<proteinExistence type="predicted"/>
<dbReference type="RefSeq" id="XP_004261741.1">
    <property type="nucleotide sequence ID" value="XM_004261693.1"/>
</dbReference>
<evidence type="ECO:0000313" key="3">
    <source>
        <dbReference type="Proteomes" id="UP000014680"/>
    </source>
</evidence>
<dbReference type="VEuPathDB" id="AmoebaDB:EIN_251140"/>
<dbReference type="KEGG" id="eiv:EIN_251140"/>
<protein>
    <recommendedName>
        <fullName evidence="4">UBX domain-containing protein</fullName>
    </recommendedName>
</protein>
<name>A0A0A1UEG3_ENTIV</name>
<dbReference type="SUPFAM" id="SSF54236">
    <property type="entry name" value="Ubiquitin-like"/>
    <property type="match status" value="1"/>
</dbReference>
<dbReference type="OrthoDB" id="29958at2759"/>
<dbReference type="EMBL" id="KB206169">
    <property type="protein sequence ID" value="ELP94970.1"/>
    <property type="molecule type" value="Genomic_DNA"/>
</dbReference>
<evidence type="ECO:0000256" key="1">
    <source>
        <dbReference type="SAM" id="MobiDB-lite"/>
    </source>
</evidence>
<dbReference type="InterPro" id="IPR029071">
    <property type="entry name" value="Ubiquitin-like_domsf"/>
</dbReference>